<dbReference type="Proteomes" id="UP001163603">
    <property type="component" value="Chromosome 1"/>
</dbReference>
<sequence>MGSASSDYSQHVILFPFMSKGHTIPILHLAKLLLRRPHVTVTVVTTRANRSFIAKSLANTTASIIDIPFPQNVPEIGAGIESTDKLPSMSLYVPFTRATKLMQPDFERALEVLPRVSFMVSDGFLWWTLESAAKLGFPRFAFYGMGNYAQSVSRCVGENRLLAGPESDDELITVTGFPWIKITKNDFSPPFSEREPKGPEFELIMDQVISVSNSYGMIVNSFYELEPAFVDYWNRADKLKVSCVGPLCLGEVPRNEQDIHQKPAWIQWLDQKLEHGSSVLYVAFGSQADISPEQLKEMAKGLEESKVSFLWVIRKEASELEDGFEERVKERGIVVREWVDQREILTHQSVKGFLSHCGWNSVMESICAAVPILAWPIMAEQPLNARLIMEELKIGVRVETSNGSVRGFVKWKGLEKMVKELMEGEMGKESRKRVNEYSEMAKKAMEEEKGSSWRTLETIINGTRK</sequence>
<reference evidence="2" key="1">
    <citation type="journal article" date="2023" name="G3 (Bethesda)">
        <title>Genome assembly and association tests identify interacting loci associated with vigor, precocity, and sex in interspecific pistachio rootstocks.</title>
        <authorList>
            <person name="Palmer W."/>
            <person name="Jacygrad E."/>
            <person name="Sagayaradj S."/>
            <person name="Cavanaugh K."/>
            <person name="Han R."/>
            <person name="Bertier L."/>
            <person name="Beede B."/>
            <person name="Kafkas S."/>
            <person name="Golino D."/>
            <person name="Preece J."/>
            <person name="Michelmore R."/>
        </authorList>
    </citation>
    <scope>NUCLEOTIDE SEQUENCE [LARGE SCALE GENOMIC DNA]</scope>
</reference>
<proteinExistence type="predicted"/>
<evidence type="ECO:0000313" key="2">
    <source>
        <dbReference type="Proteomes" id="UP001163603"/>
    </source>
</evidence>
<organism evidence="1 2">
    <name type="scientific">Pistacia integerrima</name>
    <dbReference type="NCBI Taxonomy" id="434235"/>
    <lineage>
        <taxon>Eukaryota</taxon>
        <taxon>Viridiplantae</taxon>
        <taxon>Streptophyta</taxon>
        <taxon>Embryophyta</taxon>
        <taxon>Tracheophyta</taxon>
        <taxon>Spermatophyta</taxon>
        <taxon>Magnoliopsida</taxon>
        <taxon>eudicotyledons</taxon>
        <taxon>Gunneridae</taxon>
        <taxon>Pentapetalae</taxon>
        <taxon>rosids</taxon>
        <taxon>malvids</taxon>
        <taxon>Sapindales</taxon>
        <taxon>Anacardiaceae</taxon>
        <taxon>Pistacia</taxon>
    </lineage>
</organism>
<gene>
    <name evidence="1" type="ORF">Pint_02690</name>
</gene>
<dbReference type="EMBL" id="CM047736">
    <property type="protein sequence ID" value="KAJ0052040.1"/>
    <property type="molecule type" value="Genomic_DNA"/>
</dbReference>
<keyword evidence="2" id="KW-1185">Reference proteome</keyword>
<protein>
    <submittedName>
        <fullName evidence="1">Uncharacterized protein</fullName>
    </submittedName>
</protein>
<comment type="caution">
    <text evidence="1">The sequence shown here is derived from an EMBL/GenBank/DDBJ whole genome shotgun (WGS) entry which is preliminary data.</text>
</comment>
<evidence type="ECO:0000313" key="1">
    <source>
        <dbReference type="EMBL" id="KAJ0052040.1"/>
    </source>
</evidence>
<name>A0ACC0ZJ35_9ROSI</name>
<accession>A0ACC0ZJ35</accession>